<dbReference type="EMBL" id="GG657757">
    <property type="protein sequence ID" value="EFL30464.1"/>
    <property type="molecule type" value="Genomic_DNA"/>
</dbReference>
<dbReference type="eggNOG" id="COG4954">
    <property type="taxonomic scope" value="Bacteria"/>
</dbReference>
<dbReference type="SUPFAM" id="SSF102462">
    <property type="entry name" value="Peptidyl-tRNA hydrolase II"/>
    <property type="match status" value="1"/>
</dbReference>
<dbReference type="AlphaFoldDB" id="D9XEY5"/>
<dbReference type="InterPro" id="IPR018988">
    <property type="entry name" value="DUF2000"/>
</dbReference>
<accession>D9XEY5</accession>
<reference evidence="3" key="1">
    <citation type="submission" date="2009-02" db="EMBL/GenBank/DDBJ databases">
        <title>Annotation of Streptomyces viridochromogenes strain DSM 40736.</title>
        <authorList>
            <consortium name="The Broad Institute Genome Sequencing Platform"/>
            <consortium name="Broad Institute Microbial Sequencing Center"/>
            <person name="Fischbach M."/>
            <person name="Godfrey P."/>
            <person name="Ward D."/>
            <person name="Young S."/>
            <person name="Zeng Q."/>
            <person name="Koehrsen M."/>
            <person name="Alvarado L."/>
            <person name="Berlin A.M."/>
            <person name="Bochicchio J."/>
            <person name="Borenstein D."/>
            <person name="Chapman S.B."/>
            <person name="Chen Z."/>
            <person name="Engels R."/>
            <person name="Freedman E."/>
            <person name="Gellesch M."/>
            <person name="Goldberg J."/>
            <person name="Griggs A."/>
            <person name="Gujja S."/>
            <person name="Heilman E.R."/>
            <person name="Heiman D.I."/>
            <person name="Hepburn T.A."/>
            <person name="Howarth C."/>
            <person name="Jen D."/>
            <person name="Larson L."/>
            <person name="Lewis B."/>
            <person name="Mehta T."/>
            <person name="Park D."/>
            <person name="Pearson M."/>
            <person name="Richards J."/>
            <person name="Roberts A."/>
            <person name="Saif S."/>
            <person name="Shea T.D."/>
            <person name="Shenoy N."/>
            <person name="Sisk P."/>
            <person name="Stolte C."/>
            <person name="Sykes S.N."/>
            <person name="Thomson T."/>
            <person name="Walk T."/>
            <person name="White J."/>
            <person name="Yandava C."/>
            <person name="Straight P."/>
            <person name="Clardy J."/>
            <person name="Hung D."/>
            <person name="Kolter R."/>
            <person name="Mekalanos J."/>
            <person name="Walker S."/>
            <person name="Walsh C.T."/>
            <person name="Wieland-Brown L.C."/>
            <person name="Haas B."/>
            <person name="Nusbaum C."/>
            <person name="Birren B."/>
        </authorList>
    </citation>
    <scope>NUCLEOTIDE SEQUENCE [LARGE SCALE GENOMIC DNA]</scope>
    <source>
        <strain evidence="3">DSM 40736 / JCM 4977 / BCRC 1201 / Tue 494</strain>
    </source>
</reference>
<dbReference type="Proteomes" id="UP000004184">
    <property type="component" value="Unassembled WGS sequence"/>
</dbReference>
<dbReference type="Gene3D" id="3.40.1490.10">
    <property type="entry name" value="Bit1"/>
    <property type="match status" value="1"/>
</dbReference>
<evidence type="ECO:0000313" key="2">
    <source>
        <dbReference type="EMBL" id="EFL30464.1"/>
    </source>
</evidence>
<gene>
    <name evidence="2" type="ORF">SSQG_00982</name>
</gene>
<protein>
    <submittedName>
        <fullName evidence="2">Predicted protein</fullName>
    </submittedName>
</protein>
<dbReference type="STRING" id="591159.SSQG_00982"/>
<sequence>MPSFKAAPDTASIRPRSSGFATTLRSPDSHVSRPPQKRTAAYTMLENTQIVVTPEEVDAEYKFVVALKAKLDPGVATNAASHLCLGLVAKAAAERPELLPHMSFLDFPDADAGTHAPVSGLSLVVLEGRPAWLRRLRGEASAAGLLSTDFTGQMTGGSYADQLERMRRTPESELDYYGVAVFGPRDAVDPLTKKFSLLR</sequence>
<keyword evidence="3" id="KW-1185">Reference proteome</keyword>
<feature type="region of interest" description="Disordered" evidence="1">
    <location>
        <begin position="1"/>
        <end position="37"/>
    </location>
</feature>
<dbReference type="Pfam" id="PF09391">
    <property type="entry name" value="DUF2000"/>
    <property type="match status" value="1"/>
</dbReference>
<proteinExistence type="predicted"/>
<evidence type="ECO:0000313" key="3">
    <source>
        <dbReference type="Proteomes" id="UP000004184"/>
    </source>
</evidence>
<evidence type="ECO:0000256" key="1">
    <source>
        <dbReference type="SAM" id="MobiDB-lite"/>
    </source>
</evidence>
<dbReference type="HOGENOM" id="CLU_118614_0_0_11"/>
<dbReference type="InterPro" id="IPR023476">
    <property type="entry name" value="Pep_tRNA_hydro_II_dom_sf"/>
</dbReference>
<name>D9XEY5_STRVT</name>
<organism evidence="2 3">
    <name type="scientific">Streptomyces viridochromogenes (strain DSM 40736 / JCM 4977 / BCRC 1201 / Tue 494)</name>
    <dbReference type="NCBI Taxonomy" id="591159"/>
    <lineage>
        <taxon>Bacteria</taxon>
        <taxon>Bacillati</taxon>
        <taxon>Actinomycetota</taxon>
        <taxon>Actinomycetes</taxon>
        <taxon>Kitasatosporales</taxon>
        <taxon>Streptomycetaceae</taxon>
        <taxon>Streptomyces</taxon>
    </lineage>
</organism>